<reference evidence="2 3" key="1">
    <citation type="submission" date="2019-09" db="EMBL/GenBank/DDBJ databases">
        <title>Isolation and identification of active actinomycetes.</title>
        <authorList>
            <person name="Yu Z."/>
            <person name="Han C."/>
            <person name="Yu B."/>
        </authorList>
    </citation>
    <scope>NUCLEOTIDE SEQUENCE [LARGE SCALE GENOMIC DNA]</scope>
    <source>
        <strain evidence="2 3">NEAU-H2</strain>
    </source>
</reference>
<evidence type="ECO:0000313" key="3">
    <source>
        <dbReference type="Proteomes" id="UP000442990"/>
    </source>
</evidence>
<dbReference type="AlphaFoldDB" id="A0A7J5DPL4"/>
<gene>
    <name evidence="2" type="ORF">F8144_01365</name>
</gene>
<feature type="region of interest" description="Disordered" evidence="1">
    <location>
        <begin position="1"/>
        <end position="38"/>
    </location>
</feature>
<name>A0A7J5DPL4_9ACTN</name>
<proteinExistence type="predicted"/>
<organism evidence="2 3">
    <name type="scientific">Streptomyces triticiradicis</name>
    <dbReference type="NCBI Taxonomy" id="2651189"/>
    <lineage>
        <taxon>Bacteria</taxon>
        <taxon>Bacillati</taxon>
        <taxon>Actinomycetota</taxon>
        <taxon>Actinomycetes</taxon>
        <taxon>Kitasatosporales</taxon>
        <taxon>Streptomycetaceae</taxon>
        <taxon>Streptomyces</taxon>
    </lineage>
</organism>
<comment type="caution">
    <text evidence="2">The sequence shown here is derived from an EMBL/GenBank/DDBJ whole genome shotgun (WGS) entry which is preliminary data.</text>
</comment>
<accession>A0A7J5DPL4</accession>
<evidence type="ECO:0008006" key="4">
    <source>
        <dbReference type="Google" id="ProtNLM"/>
    </source>
</evidence>
<sequence>MTFVSPRRRRRRGRGPGLRPSPHPGSEERTGRAGPFRRPWCTRGSALIALARRRVDILFTMLRDGTFYQPPAPTTA</sequence>
<evidence type="ECO:0000313" key="2">
    <source>
        <dbReference type="EMBL" id="KAB1990622.1"/>
    </source>
</evidence>
<dbReference type="Proteomes" id="UP000442990">
    <property type="component" value="Unassembled WGS sequence"/>
</dbReference>
<feature type="compositionally biased region" description="Basic residues" evidence="1">
    <location>
        <begin position="1"/>
        <end position="14"/>
    </location>
</feature>
<evidence type="ECO:0000256" key="1">
    <source>
        <dbReference type="SAM" id="MobiDB-lite"/>
    </source>
</evidence>
<dbReference type="EMBL" id="WBKG01000001">
    <property type="protein sequence ID" value="KAB1990622.1"/>
    <property type="molecule type" value="Genomic_DNA"/>
</dbReference>
<protein>
    <recommendedName>
        <fullName evidence="4">IS110 family transposase</fullName>
    </recommendedName>
</protein>
<keyword evidence="3" id="KW-1185">Reference proteome</keyword>